<dbReference type="InterPro" id="IPR052954">
    <property type="entry name" value="GPCR-Ligand_Int"/>
</dbReference>
<sequence>MSEVYPVNSTSYFSSNVTNGSTENDTSKHFTTKQPLECDTPVGEGALLEFITSGILLNVVGLFGLFGNIISMIILSRPQMKSSINYLLIGLARCDTVLILTSVFLFGLPAIYPQTNVLFNYKFFVFPRLVKFLYPLATIAQMVSVYLTLTVTMERYVAVCHPLRARSMCTYGRARMAVLCIIVVSVIYNIPKFWEMRITEETHWKYKVPVYCANATEMRVDELYRTIYINWMYFIFYYAIPFTLLTWFNMEIYRQVRKANRELQNLSHHQRREIGLATMLLCVVIVFIVCNIIPLATNICETFYNNIPMWLVQIGNLMVTINSSVNFIIYVIFGRKFKRIFLRLFCSSHIFGAGRDSPEFPTNDESVVTNVTNIELRNSIRRCQVHRSSTRNSRNNNVHLSNGNSHSRQSLKPKVWSATPAPCVYYPAQSPARSPSQMSRTLSGQNGWDKNNVMETVIQ</sequence>
<feature type="region of interest" description="Disordered" evidence="6">
    <location>
        <begin position="429"/>
        <end position="459"/>
    </location>
</feature>
<evidence type="ECO:0000256" key="6">
    <source>
        <dbReference type="SAM" id="MobiDB-lite"/>
    </source>
</evidence>
<feature type="transmembrane region" description="Helical" evidence="7">
    <location>
        <begin position="87"/>
        <end position="112"/>
    </location>
</feature>
<evidence type="ECO:0000256" key="7">
    <source>
        <dbReference type="SAM" id="Phobius"/>
    </source>
</evidence>
<dbReference type="RefSeq" id="XP_046590174.1">
    <property type="nucleotide sequence ID" value="XM_046734218.1"/>
</dbReference>
<evidence type="ECO:0000313" key="14">
    <source>
        <dbReference type="RefSeq" id="XP_046590174.1"/>
    </source>
</evidence>
<feature type="transmembrane region" description="Helical" evidence="7">
    <location>
        <begin position="231"/>
        <end position="253"/>
    </location>
</feature>
<keyword evidence="3 7" id="KW-0812">Transmembrane</keyword>
<dbReference type="Gene3D" id="1.20.1070.10">
    <property type="entry name" value="Rhodopsin 7-helix transmembrane proteins"/>
    <property type="match status" value="1"/>
</dbReference>
<organism evidence="9 11">
    <name type="scientific">Neodiprion lecontei</name>
    <name type="common">Redheaded pine sawfly</name>
    <dbReference type="NCBI Taxonomy" id="441921"/>
    <lineage>
        <taxon>Eukaryota</taxon>
        <taxon>Metazoa</taxon>
        <taxon>Ecdysozoa</taxon>
        <taxon>Arthropoda</taxon>
        <taxon>Hexapoda</taxon>
        <taxon>Insecta</taxon>
        <taxon>Pterygota</taxon>
        <taxon>Neoptera</taxon>
        <taxon>Endopterygota</taxon>
        <taxon>Hymenoptera</taxon>
        <taxon>Tenthredinoidea</taxon>
        <taxon>Diprionidae</taxon>
        <taxon>Diprioninae</taxon>
        <taxon>Neodiprion</taxon>
    </lineage>
</organism>
<evidence type="ECO:0000256" key="5">
    <source>
        <dbReference type="ARBA" id="ARBA00023136"/>
    </source>
</evidence>
<dbReference type="RefSeq" id="XP_046590170.1">
    <property type="nucleotide sequence ID" value="XM_046734214.1"/>
</dbReference>
<feature type="transmembrane region" description="Helical" evidence="7">
    <location>
        <begin position="309"/>
        <end position="333"/>
    </location>
</feature>
<feature type="domain" description="G-protein coupled receptors family 1 profile" evidence="8">
    <location>
        <begin position="67"/>
        <end position="330"/>
    </location>
</feature>
<evidence type="ECO:0000313" key="9">
    <source>
        <dbReference type="Proteomes" id="UP000829291"/>
    </source>
</evidence>
<accession>A0ABM3FQ76</accession>
<feature type="compositionally biased region" description="Polar residues" evidence="6">
    <location>
        <begin position="398"/>
        <end position="410"/>
    </location>
</feature>
<keyword evidence="10 11" id="KW-0675">Receptor</keyword>
<feature type="transmembrane region" description="Helical" evidence="7">
    <location>
        <begin position="274"/>
        <end position="297"/>
    </location>
</feature>
<feature type="transmembrane region" description="Helical" evidence="7">
    <location>
        <begin position="132"/>
        <end position="153"/>
    </location>
</feature>
<gene>
    <name evidence="10 11 12 13 14 15 16" type="primary">LOC107218039</name>
</gene>
<evidence type="ECO:0000256" key="3">
    <source>
        <dbReference type="ARBA" id="ARBA00022692"/>
    </source>
</evidence>
<dbReference type="SUPFAM" id="SSF81321">
    <property type="entry name" value="Family A G protein-coupled receptor-like"/>
    <property type="match status" value="1"/>
</dbReference>
<comment type="similarity">
    <text evidence="2">Belongs to the G-protein coupled receptor 1 family.</text>
</comment>
<proteinExistence type="inferred from homology"/>
<reference evidence="10 11" key="1">
    <citation type="submission" date="2025-05" db="UniProtKB">
        <authorList>
            <consortium name="RefSeq"/>
        </authorList>
    </citation>
    <scope>IDENTIFICATION</scope>
    <source>
        <tissue evidence="10 11">Thorax and Abdomen</tissue>
    </source>
</reference>
<dbReference type="PRINTS" id="PR00237">
    <property type="entry name" value="GPCRRHODOPSN"/>
</dbReference>
<feature type="transmembrane region" description="Helical" evidence="7">
    <location>
        <begin position="55"/>
        <end position="75"/>
    </location>
</feature>
<keyword evidence="9" id="KW-1185">Reference proteome</keyword>
<evidence type="ECO:0000256" key="2">
    <source>
        <dbReference type="ARBA" id="ARBA00010663"/>
    </source>
</evidence>
<dbReference type="GeneID" id="107218039"/>
<feature type="region of interest" description="Disordered" evidence="6">
    <location>
        <begin position="386"/>
        <end position="412"/>
    </location>
</feature>
<evidence type="ECO:0000313" key="11">
    <source>
        <dbReference type="RefSeq" id="XP_046590171.1"/>
    </source>
</evidence>
<dbReference type="PANTHER" id="PTHR46641">
    <property type="entry name" value="FMRFAMIDE RECEPTOR-RELATED"/>
    <property type="match status" value="1"/>
</dbReference>
<dbReference type="RefSeq" id="XP_046590176.1">
    <property type="nucleotide sequence ID" value="XM_046734220.1"/>
</dbReference>
<evidence type="ECO:0000256" key="1">
    <source>
        <dbReference type="ARBA" id="ARBA00004370"/>
    </source>
</evidence>
<evidence type="ECO:0000256" key="4">
    <source>
        <dbReference type="ARBA" id="ARBA00022989"/>
    </source>
</evidence>
<evidence type="ECO:0000313" key="12">
    <source>
        <dbReference type="RefSeq" id="XP_046590172.1"/>
    </source>
</evidence>
<evidence type="ECO:0000259" key="8">
    <source>
        <dbReference type="PROSITE" id="PS50262"/>
    </source>
</evidence>
<evidence type="ECO:0000313" key="13">
    <source>
        <dbReference type="RefSeq" id="XP_046590173.1"/>
    </source>
</evidence>
<dbReference type="RefSeq" id="XP_046590173.1">
    <property type="nucleotide sequence ID" value="XM_046734217.1"/>
</dbReference>
<dbReference type="InterPro" id="IPR000276">
    <property type="entry name" value="GPCR_Rhodpsn"/>
</dbReference>
<dbReference type="RefSeq" id="XP_046590175.1">
    <property type="nucleotide sequence ID" value="XM_046734219.1"/>
</dbReference>
<dbReference type="Proteomes" id="UP000829291">
    <property type="component" value="Chromosome 3"/>
</dbReference>
<evidence type="ECO:0000313" key="10">
    <source>
        <dbReference type="RefSeq" id="XP_046590170.1"/>
    </source>
</evidence>
<keyword evidence="4 7" id="KW-1133">Transmembrane helix</keyword>
<evidence type="ECO:0000313" key="15">
    <source>
        <dbReference type="RefSeq" id="XP_046590175.1"/>
    </source>
</evidence>
<feature type="compositionally biased region" description="Polar residues" evidence="6">
    <location>
        <begin position="431"/>
        <end position="449"/>
    </location>
</feature>
<dbReference type="CDD" id="cd14978">
    <property type="entry name" value="7tmA_FMRFamide_R-like"/>
    <property type="match status" value="1"/>
</dbReference>
<evidence type="ECO:0000313" key="16">
    <source>
        <dbReference type="RefSeq" id="XP_046590176.1"/>
    </source>
</evidence>
<protein>
    <submittedName>
        <fullName evidence="10 11">FMRFamide receptor</fullName>
    </submittedName>
</protein>
<comment type="subcellular location">
    <subcellularLocation>
        <location evidence="1">Membrane</location>
    </subcellularLocation>
</comment>
<dbReference type="RefSeq" id="XP_046590171.1">
    <property type="nucleotide sequence ID" value="XM_046734215.1"/>
</dbReference>
<dbReference type="RefSeq" id="XP_046590172.1">
    <property type="nucleotide sequence ID" value="XM_046734216.1"/>
</dbReference>
<dbReference type="InterPro" id="IPR017452">
    <property type="entry name" value="GPCR_Rhodpsn_7TM"/>
</dbReference>
<dbReference type="PANTHER" id="PTHR46641:SF2">
    <property type="entry name" value="FMRFAMIDE RECEPTOR"/>
    <property type="match status" value="1"/>
</dbReference>
<dbReference type="Pfam" id="PF00001">
    <property type="entry name" value="7tm_1"/>
    <property type="match status" value="1"/>
</dbReference>
<dbReference type="PROSITE" id="PS50262">
    <property type="entry name" value="G_PROTEIN_RECEP_F1_2"/>
    <property type="match status" value="1"/>
</dbReference>
<keyword evidence="5 7" id="KW-0472">Membrane</keyword>
<name>A0ABM3FQ76_NEOLC</name>
<feature type="transmembrane region" description="Helical" evidence="7">
    <location>
        <begin position="174"/>
        <end position="191"/>
    </location>
</feature>